<dbReference type="PRINTS" id="PR01217">
    <property type="entry name" value="PRICHEXTENSN"/>
</dbReference>
<evidence type="ECO:0000313" key="3">
    <source>
        <dbReference type="Proteomes" id="UP000479710"/>
    </source>
</evidence>
<dbReference type="InterPro" id="IPR038943">
    <property type="entry name" value="PLDrp1-like"/>
</dbReference>
<sequence length="474" mass="53227">MAAADDYYGDDDDEYEEYNPHPYSGGYDIFATYGSPIPPSPTTCYPISSSATPAAPPPQPSLQPKPAPVPPVPTPPKTRPPSPPAPAPSPAPQPSPAQPRAVSPEPPPPVAEPYYWPKPYDYGDAQRDQPVYATPEVFRSWPYLAGAQCHSRCGRDYWRQCMRGLDYLFGHTDGYGERRIGVDSHGIPVYANRKGGVEDAVVIQVEPPATGTVEWHYAGEELDYSNGNRLSWNDNAKAETYAYAQPNYGSYDGSYEQSYSLDAVSDETAWFPKQNYQHVYKEEESQYQEILSSSYVENKISTQPIYCYNQQFSEQPLHVLVEPPETVYSQKLEYYEGFSTYNNHNSTDDSDMLGHSYDIQPDEHVPDESFEPIKLSWSMNSGYYQSCTDGASAEFENHTLSSSEFGGIASLFATSFYPQQTQIYECHGDENVFLQQNWQCNWNVISENDSQSGDVSNHMNGSFWPFGDHSAYTM</sequence>
<evidence type="ECO:0000256" key="1">
    <source>
        <dbReference type="SAM" id="MobiDB-lite"/>
    </source>
</evidence>
<feature type="compositionally biased region" description="Pro residues" evidence="1">
    <location>
        <begin position="54"/>
        <end position="97"/>
    </location>
</feature>
<feature type="compositionally biased region" description="Acidic residues" evidence="1">
    <location>
        <begin position="7"/>
        <end position="17"/>
    </location>
</feature>
<dbReference type="EMBL" id="SPHZ02000007">
    <property type="protein sequence ID" value="KAF0907562.1"/>
    <property type="molecule type" value="Genomic_DNA"/>
</dbReference>
<reference evidence="2 3" key="1">
    <citation type="submission" date="2019-11" db="EMBL/GenBank/DDBJ databases">
        <title>Whole genome sequence of Oryza granulata.</title>
        <authorList>
            <person name="Li W."/>
        </authorList>
    </citation>
    <scope>NUCLEOTIDE SEQUENCE [LARGE SCALE GENOMIC DNA]</scope>
    <source>
        <strain evidence="3">cv. Menghai</strain>
        <tissue evidence="2">Leaf</tissue>
    </source>
</reference>
<dbReference type="Proteomes" id="UP000479710">
    <property type="component" value="Unassembled WGS sequence"/>
</dbReference>
<organism evidence="2 3">
    <name type="scientific">Oryza meyeriana var. granulata</name>
    <dbReference type="NCBI Taxonomy" id="110450"/>
    <lineage>
        <taxon>Eukaryota</taxon>
        <taxon>Viridiplantae</taxon>
        <taxon>Streptophyta</taxon>
        <taxon>Embryophyta</taxon>
        <taxon>Tracheophyta</taxon>
        <taxon>Spermatophyta</taxon>
        <taxon>Magnoliopsida</taxon>
        <taxon>Liliopsida</taxon>
        <taxon>Poales</taxon>
        <taxon>Poaceae</taxon>
        <taxon>BOP clade</taxon>
        <taxon>Oryzoideae</taxon>
        <taxon>Oryzeae</taxon>
        <taxon>Oryzinae</taxon>
        <taxon>Oryza</taxon>
        <taxon>Oryza meyeriana</taxon>
    </lineage>
</organism>
<accession>A0A6G1D5H0</accession>
<keyword evidence="3" id="KW-1185">Reference proteome</keyword>
<comment type="caution">
    <text evidence="2">The sequence shown here is derived from an EMBL/GenBank/DDBJ whole genome shotgun (WGS) entry which is preliminary data.</text>
</comment>
<dbReference type="GO" id="GO:0070300">
    <property type="term" value="F:phosphatidic acid binding"/>
    <property type="evidence" value="ECO:0007669"/>
    <property type="project" value="InterPro"/>
</dbReference>
<evidence type="ECO:0000313" key="2">
    <source>
        <dbReference type="EMBL" id="KAF0907562.1"/>
    </source>
</evidence>
<feature type="region of interest" description="Disordered" evidence="1">
    <location>
        <begin position="1"/>
        <end position="110"/>
    </location>
</feature>
<dbReference type="PANTHER" id="PTHR33971">
    <property type="entry name" value="OS06G0232000 PROTEIN"/>
    <property type="match status" value="1"/>
</dbReference>
<dbReference type="AlphaFoldDB" id="A0A6G1D5H0"/>
<dbReference type="PANTHER" id="PTHR33971:SF4">
    <property type="entry name" value="OS07G0682700 PROTEIN"/>
    <property type="match status" value="1"/>
</dbReference>
<name>A0A6G1D5H0_9ORYZ</name>
<protein>
    <submittedName>
        <fullName evidence="2">Uncharacterized protein</fullName>
    </submittedName>
</protein>
<proteinExistence type="predicted"/>
<gene>
    <name evidence="2" type="ORF">E2562_018372</name>
</gene>
<dbReference type="OrthoDB" id="768992at2759"/>